<protein>
    <submittedName>
        <fullName evidence="2">Uncharacterized protein</fullName>
    </submittedName>
</protein>
<evidence type="ECO:0000313" key="2">
    <source>
        <dbReference type="EMBL" id="ODS34100.1"/>
    </source>
</evidence>
<feature type="transmembrane region" description="Helical" evidence="1">
    <location>
        <begin position="7"/>
        <end position="24"/>
    </location>
</feature>
<sequence length="299" mass="34692">MKRLVKYFIISLICNIAILVFLFLQDKGPDSQNTNGNKSKKGVSLLPANFLPDFDEKGINDSLNNRKYRPVEVTKENKKSAKNHQEHKLVEDKHIKTKEIVEIPDLDRKEKQFMTLDEYEKYKNSLPLEGTIVTEMRVNFPEDVTERTMREIISFFGFKIVAYPSHNPDYLLVCKAPEFKFEKLNTRDKLQEFYSNNSNRTIEPEKGLLYWAKSELARQGIDADSLRISIVLGNSAGYFHWKEKLAIKNASKPVTDVSYTEARVSKTPQGYWILLIEGVYLKDGQYLKVKDQELKDILL</sequence>
<gene>
    <name evidence="2" type="ORF">SCARUB_00773</name>
</gene>
<accession>A0A1E3XET9</accession>
<dbReference type="AlphaFoldDB" id="A0A1E3XET9"/>
<evidence type="ECO:0000313" key="3">
    <source>
        <dbReference type="Proteomes" id="UP000094056"/>
    </source>
</evidence>
<keyword evidence="1" id="KW-0812">Transmembrane</keyword>
<name>A0A1E3XET9_9BACT</name>
<dbReference type="Proteomes" id="UP000094056">
    <property type="component" value="Unassembled WGS sequence"/>
</dbReference>
<proteinExistence type="predicted"/>
<comment type="caution">
    <text evidence="2">The sequence shown here is derived from an EMBL/GenBank/DDBJ whole genome shotgun (WGS) entry which is preliminary data.</text>
</comment>
<keyword evidence="1" id="KW-1133">Transmembrane helix</keyword>
<reference evidence="2 3" key="1">
    <citation type="submission" date="2016-07" db="EMBL/GenBank/DDBJ databases">
        <title>Draft genome of Scalindua rubra, obtained from a brine-seawater interface in the Red Sea, sheds light on salt adaptation in anammox bacteria.</title>
        <authorList>
            <person name="Speth D.R."/>
            <person name="Lagkouvardos I."/>
            <person name="Wang Y."/>
            <person name="Qian P.-Y."/>
            <person name="Dutilh B.E."/>
            <person name="Jetten M.S."/>
        </authorList>
    </citation>
    <scope>NUCLEOTIDE SEQUENCE [LARGE SCALE GENOMIC DNA]</scope>
    <source>
        <strain evidence="2">BSI-1</strain>
    </source>
</reference>
<evidence type="ECO:0000256" key="1">
    <source>
        <dbReference type="SAM" id="Phobius"/>
    </source>
</evidence>
<organism evidence="2 3">
    <name type="scientific">Candidatus Scalindua rubra</name>
    <dbReference type="NCBI Taxonomy" id="1872076"/>
    <lineage>
        <taxon>Bacteria</taxon>
        <taxon>Pseudomonadati</taxon>
        <taxon>Planctomycetota</taxon>
        <taxon>Candidatus Brocadiia</taxon>
        <taxon>Candidatus Brocadiales</taxon>
        <taxon>Candidatus Scalinduaceae</taxon>
        <taxon>Candidatus Scalindua</taxon>
    </lineage>
</organism>
<dbReference type="EMBL" id="MAYW01000013">
    <property type="protein sequence ID" value="ODS34100.1"/>
    <property type="molecule type" value="Genomic_DNA"/>
</dbReference>
<keyword evidence="1" id="KW-0472">Membrane</keyword>